<evidence type="ECO:0000313" key="2">
    <source>
        <dbReference type="Proteomes" id="UP001597264"/>
    </source>
</evidence>
<evidence type="ECO:0000313" key="1">
    <source>
        <dbReference type="EMBL" id="MFD1216262.1"/>
    </source>
</evidence>
<comment type="caution">
    <text evidence="1">The sequence shown here is derived from an EMBL/GenBank/DDBJ whole genome shotgun (WGS) entry which is preliminary data.</text>
</comment>
<gene>
    <name evidence="1" type="ORF">ACFQ2X_06605</name>
</gene>
<name>A0ABW3U6B9_9GAMM</name>
<dbReference type="EMBL" id="JBHTLR010000007">
    <property type="protein sequence ID" value="MFD1216262.1"/>
    <property type="molecule type" value="Genomic_DNA"/>
</dbReference>
<protein>
    <submittedName>
        <fullName evidence="1">Uncharacterized protein</fullName>
    </submittedName>
</protein>
<dbReference type="RefSeq" id="WP_230438366.1">
    <property type="nucleotide sequence ID" value="NZ_CP087715.1"/>
</dbReference>
<reference evidence="2" key="1">
    <citation type="journal article" date="2019" name="Int. J. Syst. Evol. Microbiol.">
        <title>The Global Catalogue of Microorganisms (GCM) 10K type strain sequencing project: providing services to taxonomists for standard genome sequencing and annotation.</title>
        <authorList>
            <consortium name="The Broad Institute Genomics Platform"/>
            <consortium name="The Broad Institute Genome Sequencing Center for Infectious Disease"/>
            <person name="Wu L."/>
            <person name="Ma J."/>
        </authorList>
    </citation>
    <scope>NUCLEOTIDE SEQUENCE [LARGE SCALE GENOMIC DNA]</scope>
    <source>
        <strain evidence="2">CCUG 54356</strain>
    </source>
</reference>
<keyword evidence="2" id="KW-1185">Reference proteome</keyword>
<sequence>MNTPKAALQRADYIVDLLEPLDQVRARISQARQKTTSEDQFAVNRRFHCHCTRVPAGFSHFLNNDRGQGLTNLYPKYTSVIFFNWCGRFGGGDFAETQLAVANGIEDDAPMPGIKIGGRQTCGVQPVWAQTLLQALAGFNVVRVEYFVFGSEQLSSIDPLNGLHSREIFTWVYRKESVTYREMVQITQVIREFAKRHFLIHLQFRK</sequence>
<proteinExistence type="predicted"/>
<organism evidence="1 2">
    <name type="scientific">Microbulbifer celer</name>
    <dbReference type="NCBI Taxonomy" id="435905"/>
    <lineage>
        <taxon>Bacteria</taxon>
        <taxon>Pseudomonadati</taxon>
        <taxon>Pseudomonadota</taxon>
        <taxon>Gammaproteobacteria</taxon>
        <taxon>Cellvibrionales</taxon>
        <taxon>Microbulbiferaceae</taxon>
        <taxon>Microbulbifer</taxon>
    </lineage>
</organism>
<accession>A0ABW3U6B9</accession>
<dbReference type="Proteomes" id="UP001597264">
    <property type="component" value="Unassembled WGS sequence"/>
</dbReference>